<gene>
    <name evidence="1" type="ORF">HPB50_014434</name>
</gene>
<dbReference type="Proteomes" id="UP000821845">
    <property type="component" value="Chromosome 4"/>
</dbReference>
<reference evidence="1" key="1">
    <citation type="submission" date="2020-05" db="EMBL/GenBank/DDBJ databases">
        <title>Large-scale comparative analyses of tick genomes elucidate their genetic diversity and vector capacities.</title>
        <authorList>
            <person name="Jia N."/>
            <person name="Wang J."/>
            <person name="Shi W."/>
            <person name="Du L."/>
            <person name="Sun Y."/>
            <person name="Zhan W."/>
            <person name="Jiang J."/>
            <person name="Wang Q."/>
            <person name="Zhang B."/>
            <person name="Ji P."/>
            <person name="Sakyi L.B."/>
            <person name="Cui X."/>
            <person name="Yuan T."/>
            <person name="Jiang B."/>
            <person name="Yang W."/>
            <person name="Lam T.T.-Y."/>
            <person name="Chang Q."/>
            <person name="Ding S."/>
            <person name="Wang X."/>
            <person name="Zhu J."/>
            <person name="Ruan X."/>
            <person name="Zhao L."/>
            <person name="Wei J."/>
            <person name="Que T."/>
            <person name="Du C."/>
            <person name="Cheng J."/>
            <person name="Dai P."/>
            <person name="Han X."/>
            <person name="Huang E."/>
            <person name="Gao Y."/>
            <person name="Liu J."/>
            <person name="Shao H."/>
            <person name="Ye R."/>
            <person name="Li L."/>
            <person name="Wei W."/>
            <person name="Wang X."/>
            <person name="Wang C."/>
            <person name="Yang T."/>
            <person name="Huo Q."/>
            <person name="Li W."/>
            <person name="Guo W."/>
            <person name="Chen H."/>
            <person name="Zhou L."/>
            <person name="Ni X."/>
            <person name="Tian J."/>
            <person name="Zhou Y."/>
            <person name="Sheng Y."/>
            <person name="Liu T."/>
            <person name="Pan Y."/>
            <person name="Xia L."/>
            <person name="Li J."/>
            <person name="Zhao F."/>
            <person name="Cao W."/>
        </authorList>
    </citation>
    <scope>NUCLEOTIDE SEQUENCE</scope>
    <source>
        <strain evidence="1">Hyas-2018</strain>
    </source>
</reference>
<evidence type="ECO:0000313" key="2">
    <source>
        <dbReference type="Proteomes" id="UP000821845"/>
    </source>
</evidence>
<organism evidence="1 2">
    <name type="scientific">Hyalomma asiaticum</name>
    <name type="common">Tick</name>
    <dbReference type="NCBI Taxonomy" id="266040"/>
    <lineage>
        <taxon>Eukaryota</taxon>
        <taxon>Metazoa</taxon>
        <taxon>Ecdysozoa</taxon>
        <taxon>Arthropoda</taxon>
        <taxon>Chelicerata</taxon>
        <taxon>Arachnida</taxon>
        <taxon>Acari</taxon>
        <taxon>Parasitiformes</taxon>
        <taxon>Ixodida</taxon>
        <taxon>Ixodoidea</taxon>
        <taxon>Ixodidae</taxon>
        <taxon>Hyalomminae</taxon>
        <taxon>Hyalomma</taxon>
    </lineage>
</organism>
<evidence type="ECO:0000313" key="1">
    <source>
        <dbReference type="EMBL" id="KAH6933366.1"/>
    </source>
</evidence>
<keyword evidence="2" id="KW-1185">Reference proteome</keyword>
<proteinExistence type="predicted"/>
<protein>
    <submittedName>
        <fullName evidence="1">Uncharacterized protein</fullName>
    </submittedName>
</protein>
<sequence length="234" mass="25898">MSLQDFNGTSAESATACGEHCDPAPVFNRSSLVRVVVLAVIALLSLAGNTATLASIWTHRRRRSSLYTLLAHLSVADLLVTFFCVLAEAFWTWTVQWVAGDAVCKLVKFFQMFALYLSTFILVVIAFDRFAAMRFPMRRANARRTAARMVVAAWSTAALLSLPQNMARSVDDAKSTPEIISVLPSVEDRTSNIITPESFDQLLFQETLEEAEDSLPRVEASCPSRALVDSDREE</sequence>
<dbReference type="EMBL" id="CM023484">
    <property type="protein sequence ID" value="KAH6933366.1"/>
    <property type="molecule type" value="Genomic_DNA"/>
</dbReference>
<name>A0ACB7SHD5_HYAAI</name>
<comment type="caution">
    <text evidence="1">The sequence shown here is derived from an EMBL/GenBank/DDBJ whole genome shotgun (WGS) entry which is preliminary data.</text>
</comment>
<accession>A0ACB7SHD5</accession>